<feature type="transmembrane region" description="Helical" evidence="2">
    <location>
        <begin position="202"/>
        <end position="227"/>
    </location>
</feature>
<dbReference type="AlphaFoldDB" id="L1IPG3"/>
<evidence type="ECO:0000256" key="1">
    <source>
        <dbReference type="SAM" id="MobiDB-lite"/>
    </source>
</evidence>
<gene>
    <name evidence="3" type="ORF">GUITHDRAFT_154784</name>
</gene>
<keyword evidence="2" id="KW-1133">Transmembrane helix</keyword>
<evidence type="ECO:0000313" key="3">
    <source>
        <dbReference type="EMBL" id="EKX38181.1"/>
    </source>
</evidence>
<sequence>MGGAEYARIVDVEVGAVAPGTVFLRSNGERSRKFGRASALIVCCAAAACVALLGGLGKVPQDALSISKIYTNKGEAASALANKQALKLAASANSLSSTAAGILQDARMHASLSTGYRPTGARETELSTAPSKAHSRAHAHALKEVMKTMHSAQILASNGSNTSQEKSKVLGASGDKVFGGANSTVAGFLGFKKDSDPNFLGIPFPIVMFIFVFCGAIAAISVGCLIARKTDLLKVNKEEAGGPARPVDEEPDTKGYNWRNQED</sequence>
<keyword evidence="5" id="KW-1185">Reference proteome</keyword>
<dbReference type="HOGENOM" id="CLU_1059408_0_0_1"/>
<feature type="region of interest" description="Disordered" evidence="1">
    <location>
        <begin position="237"/>
        <end position="263"/>
    </location>
</feature>
<evidence type="ECO:0000313" key="5">
    <source>
        <dbReference type="Proteomes" id="UP000011087"/>
    </source>
</evidence>
<dbReference type="EMBL" id="JH993051">
    <property type="protein sequence ID" value="EKX38181.1"/>
    <property type="molecule type" value="Genomic_DNA"/>
</dbReference>
<reference evidence="4" key="3">
    <citation type="submission" date="2015-06" db="UniProtKB">
        <authorList>
            <consortium name="EnsemblProtists"/>
        </authorList>
    </citation>
    <scope>IDENTIFICATION</scope>
</reference>
<accession>L1IPG3</accession>
<dbReference type="GeneID" id="17294904"/>
<protein>
    <submittedName>
        <fullName evidence="3 4">Uncharacterized protein</fullName>
    </submittedName>
</protein>
<evidence type="ECO:0000313" key="4">
    <source>
        <dbReference type="EnsemblProtists" id="EKX38181"/>
    </source>
</evidence>
<dbReference type="PaxDb" id="55529-EKX38181"/>
<dbReference type="EnsemblProtists" id="EKX38181">
    <property type="protein sequence ID" value="EKX38181"/>
    <property type="gene ID" value="GUITHDRAFT_154784"/>
</dbReference>
<dbReference type="KEGG" id="gtt:GUITHDRAFT_154784"/>
<keyword evidence="2" id="KW-0812">Transmembrane</keyword>
<name>L1IPG3_GUITC</name>
<feature type="transmembrane region" description="Helical" evidence="2">
    <location>
        <begin position="34"/>
        <end position="56"/>
    </location>
</feature>
<reference evidence="3 5" key="1">
    <citation type="journal article" date="2012" name="Nature">
        <title>Algal genomes reveal evolutionary mosaicism and the fate of nucleomorphs.</title>
        <authorList>
            <consortium name="DOE Joint Genome Institute"/>
            <person name="Curtis B.A."/>
            <person name="Tanifuji G."/>
            <person name="Burki F."/>
            <person name="Gruber A."/>
            <person name="Irimia M."/>
            <person name="Maruyama S."/>
            <person name="Arias M.C."/>
            <person name="Ball S.G."/>
            <person name="Gile G.H."/>
            <person name="Hirakawa Y."/>
            <person name="Hopkins J.F."/>
            <person name="Kuo A."/>
            <person name="Rensing S.A."/>
            <person name="Schmutz J."/>
            <person name="Symeonidi A."/>
            <person name="Elias M."/>
            <person name="Eveleigh R.J."/>
            <person name="Herman E.K."/>
            <person name="Klute M.J."/>
            <person name="Nakayama T."/>
            <person name="Obornik M."/>
            <person name="Reyes-Prieto A."/>
            <person name="Armbrust E.V."/>
            <person name="Aves S.J."/>
            <person name="Beiko R.G."/>
            <person name="Coutinho P."/>
            <person name="Dacks J.B."/>
            <person name="Durnford D.G."/>
            <person name="Fast N.M."/>
            <person name="Green B.R."/>
            <person name="Grisdale C.J."/>
            <person name="Hempel F."/>
            <person name="Henrissat B."/>
            <person name="Hoppner M.P."/>
            <person name="Ishida K."/>
            <person name="Kim E."/>
            <person name="Koreny L."/>
            <person name="Kroth P.G."/>
            <person name="Liu Y."/>
            <person name="Malik S.B."/>
            <person name="Maier U.G."/>
            <person name="McRose D."/>
            <person name="Mock T."/>
            <person name="Neilson J.A."/>
            <person name="Onodera N.T."/>
            <person name="Poole A.M."/>
            <person name="Pritham E.J."/>
            <person name="Richards T.A."/>
            <person name="Rocap G."/>
            <person name="Roy S.W."/>
            <person name="Sarai C."/>
            <person name="Schaack S."/>
            <person name="Shirato S."/>
            <person name="Slamovits C.H."/>
            <person name="Spencer D.F."/>
            <person name="Suzuki S."/>
            <person name="Worden A.Z."/>
            <person name="Zauner S."/>
            <person name="Barry K."/>
            <person name="Bell C."/>
            <person name="Bharti A.K."/>
            <person name="Crow J.A."/>
            <person name="Grimwood J."/>
            <person name="Kramer R."/>
            <person name="Lindquist E."/>
            <person name="Lucas S."/>
            <person name="Salamov A."/>
            <person name="McFadden G.I."/>
            <person name="Lane C.E."/>
            <person name="Keeling P.J."/>
            <person name="Gray M.W."/>
            <person name="Grigoriev I.V."/>
            <person name="Archibald J.M."/>
        </authorList>
    </citation>
    <scope>NUCLEOTIDE SEQUENCE</scope>
    <source>
        <strain evidence="3 5">CCMP2712</strain>
    </source>
</reference>
<dbReference type="Proteomes" id="UP000011087">
    <property type="component" value="Unassembled WGS sequence"/>
</dbReference>
<proteinExistence type="predicted"/>
<feature type="region of interest" description="Disordered" evidence="1">
    <location>
        <begin position="114"/>
        <end position="134"/>
    </location>
</feature>
<dbReference type="RefSeq" id="XP_005825161.1">
    <property type="nucleotide sequence ID" value="XM_005825104.1"/>
</dbReference>
<keyword evidence="2" id="KW-0472">Membrane</keyword>
<evidence type="ECO:0000256" key="2">
    <source>
        <dbReference type="SAM" id="Phobius"/>
    </source>
</evidence>
<reference evidence="5" key="2">
    <citation type="submission" date="2012-11" db="EMBL/GenBank/DDBJ databases">
        <authorList>
            <person name="Kuo A."/>
            <person name="Curtis B.A."/>
            <person name="Tanifuji G."/>
            <person name="Burki F."/>
            <person name="Gruber A."/>
            <person name="Irimia M."/>
            <person name="Maruyama S."/>
            <person name="Arias M.C."/>
            <person name="Ball S.G."/>
            <person name="Gile G.H."/>
            <person name="Hirakawa Y."/>
            <person name="Hopkins J.F."/>
            <person name="Rensing S.A."/>
            <person name="Schmutz J."/>
            <person name="Symeonidi A."/>
            <person name="Elias M."/>
            <person name="Eveleigh R.J."/>
            <person name="Herman E.K."/>
            <person name="Klute M.J."/>
            <person name="Nakayama T."/>
            <person name="Obornik M."/>
            <person name="Reyes-Prieto A."/>
            <person name="Armbrust E.V."/>
            <person name="Aves S.J."/>
            <person name="Beiko R.G."/>
            <person name="Coutinho P."/>
            <person name="Dacks J.B."/>
            <person name="Durnford D.G."/>
            <person name="Fast N.M."/>
            <person name="Green B.R."/>
            <person name="Grisdale C."/>
            <person name="Hempe F."/>
            <person name="Henrissat B."/>
            <person name="Hoppner M.P."/>
            <person name="Ishida K.-I."/>
            <person name="Kim E."/>
            <person name="Koreny L."/>
            <person name="Kroth P.G."/>
            <person name="Liu Y."/>
            <person name="Malik S.-B."/>
            <person name="Maier U.G."/>
            <person name="McRose D."/>
            <person name="Mock T."/>
            <person name="Neilson J.A."/>
            <person name="Onodera N.T."/>
            <person name="Poole A.M."/>
            <person name="Pritham E.J."/>
            <person name="Richards T.A."/>
            <person name="Rocap G."/>
            <person name="Roy S.W."/>
            <person name="Sarai C."/>
            <person name="Schaack S."/>
            <person name="Shirato S."/>
            <person name="Slamovits C.H."/>
            <person name="Spencer D.F."/>
            <person name="Suzuki S."/>
            <person name="Worden A.Z."/>
            <person name="Zauner S."/>
            <person name="Barry K."/>
            <person name="Bell C."/>
            <person name="Bharti A.K."/>
            <person name="Crow J.A."/>
            <person name="Grimwood J."/>
            <person name="Kramer R."/>
            <person name="Lindquist E."/>
            <person name="Lucas S."/>
            <person name="Salamov A."/>
            <person name="McFadden G.I."/>
            <person name="Lane C.E."/>
            <person name="Keeling P.J."/>
            <person name="Gray M.W."/>
            <person name="Grigoriev I.V."/>
            <person name="Archibald J.M."/>
        </authorList>
    </citation>
    <scope>NUCLEOTIDE SEQUENCE</scope>
    <source>
        <strain evidence="5">CCMP2712</strain>
    </source>
</reference>
<organism evidence="3">
    <name type="scientific">Guillardia theta (strain CCMP2712)</name>
    <name type="common">Cryptophyte</name>
    <dbReference type="NCBI Taxonomy" id="905079"/>
    <lineage>
        <taxon>Eukaryota</taxon>
        <taxon>Cryptophyceae</taxon>
        <taxon>Pyrenomonadales</taxon>
        <taxon>Geminigeraceae</taxon>
        <taxon>Guillardia</taxon>
    </lineage>
</organism>